<feature type="chain" id="PRO_5015002918" description="Transmembrane signal peptide protein" evidence="2">
    <location>
        <begin position="41"/>
        <end position="164"/>
    </location>
</feature>
<evidence type="ECO:0000313" key="4">
    <source>
        <dbReference type="Proteomes" id="UP000235916"/>
    </source>
</evidence>
<evidence type="ECO:0000313" key="3">
    <source>
        <dbReference type="EMBL" id="PND37228.1"/>
    </source>
</evidence>
<keyword evidence="4" id="KW-1185">Reference proteome</keyword>
<dbReference type="Pfam" id="PF11776">
    <property type="entry name" value="RcnB"/>
    <property type="match status" value="1"/>
</dbReference>
<keyword evidence="2" id="KW-0732">Signal</keyword>
<comment type="caution">
    <text evidence="3">The sequence shown here is derived from an EMBL/GenBank/DDBJ whole genome shotgun (WGS) entry which is preliminary data.</text>
</comment>
<dbReference type="Proteomes" id="UP000235916">
    <property type="component" value="Unassembled WGS sequence"/>
</dbReference>
<dbReference type="AlphaFoldDB" id="A0A2N8KUS9"/>
<dbReference type="RefSeq" id="WP_102767146.1">
    <property type="nucleotide sequence ID" value="NZ_POSP01000003.1"/>
</dbReference>
<dbReference type="Gene3D" id="3.10.450.160">
    <property type="entry name" value="inner membrane protein cigr"/>
    <property type="match status" value="1"/>
</dbReference>
<evidence type="ECO:0000256" key="2">
    <source>
        <dbReference type="SAM" id="SignalP"/>
    </source>
</evidence>
<evidence type="ECO:0000256" key="1">
    <source>
        <dbReference type="SAM" id="MobiDB-lite"/>
    </source>
</evidence>
<feature type="compositionally biased region" description="Basic and acidic residues" evidence="1">
    <location>
        <begin position="45"/>
        <end position="96"/>
    </location>
</feature>
<proteinExistence type="predicted"/>
<gene>
    <name evidence="3" type="ORF">C1O66_06570</name>
</gene>
<dbReference type="InterPro" id="IPR024572">
    <property type="entry name" value="RcnB"/>
</dbReference>
<accession>A0A2N8KUS9</accession>
<dbReference type="OrthoDB" id="6687316at2"/>
<organism evidence="3 4">
    <name type="scientific">Kinneretia aquatilis</name>
    <dbReference type="NCBI Taxonomy" id="2070761"/>
    <lineage>
        <taxon>Bacteria</taxon>
        <taxon>Pseudomonadati</taxon>
        <taxon>Pseudomonadota</taxon>
        <taxon>Betaproteobacteria</taxon>
        <taxon>Burkholderiales</taxon>
        <taxon>Sphaerotilaceae</taxon>
        <taxon>Roseateles</taxon>
    </lineage>
</organism>
<name>A0A2N8KUS9_9BURK</name>
<feature type="signal peptide" evidence="2">
    <location>
        <begin position="1"/>
        <end position="40"/>
    </location>
</feature>
<evidence type="ECO:0008006" key="5">
    <source>
        <dbReference type="Google" id="ProtNLM"/>
    </source>
</evidence>
<dbReference type="EMBL" id="POSP01000003">
    <property type="protein sequence ID" value="PND37228.1"/>
    <property type="molecule type" value="Genomic_DNA"/>
</dbReference>
<sequence>MTLNLTPLRPLPRPPPFRRIARAACLGLLALSAALGPAQAQPGGERGRGEAQGRDRQERQQREERRRLDDRQERRQGRHARDEPGDRGQSHGRGEARGAGPDHAYYRGSRLPREYRGPRYVVEDWRGHRLSAPPRGYHWVQSGGDYLLVAVATGVILQLLLQQQ</sequence>
<reference evidence="3 4" key="1">
    <citation type="submission" date="2018-01" db="EMBL/GenBank/DDBJ databases">
        <title>Draft genome sequence of Paucibacter aquatile CR182 isolated from freshwater of the Nakdong River.</title>
        <authorList>
            <person name="Choi A."/>
            <person name="Chung E.J."/>
        </authorList>
    </citation>
    <scope>NUCLEOTIDE SEQUENCE [LARGE SCALE GENOMIC DNA]</scope>
    <source>
        <strain evidence="3 4">CR182</strain>
    </source>
</reference>
<feature type="region of interest" description="Disordered" evidence="1">
    <location>
        <begin position="36"/>
        <end position="110"/>
    </location>
</feature>
<protein>
    <recommendedName>
        <fullName evidence="5">Transmembrane signal peptide protein</fullName>
    </recommendedName>
</protein>